<feature type="region of interest" description="Disordered" evidence="7">
    <location>
        <begin position="173"/>
        <end position="204"/>
    </location>
</feature>
<dbReference type="Proteomes" id="UP001365542">
    <property type="component" value="Unassembled WGS sequence"/>
</dbReference>
<keyword evidence="3 9" id="KW-0489">Methyltransferase</keyword>
<comment type="caution">
    <text evidence="9">The sequence shown here is derived from an EMBL/GenBank/DDBJ whole genome shotgun (WGS) entry which is preliminary data.</text>
</comment>
<protein>
    <recommendedName>
        <fullName evidence="6">rRNA methyltransferase 2, mitochondrial</fullName>
    </recommendedName>
</protein>
<keyword evidence="10" id="KW-1185">Reference proteome</keyword>
<evidence type="ECO:0000259" key="8">
    <source>
        <dbReference type="Pfam" id="PF01728"/>
    </source>
</evidence>
<evidence type="ECO:0000256" key="3">
    <source>
        <dbReference type="ARBA" id="ARBA00022603"/>
    </source>
</evidence>
<dbReference type="InterPro" id="IPR050082">
    <property type="entry name" value="RNA_methyltr_RlmE"/>
</dbReference>
<dbReference type="Gene3D" id="3.40.50.150">
    <property type="entry name" value="Vaccinia Virus protein VP39"/>
    <property type="match status" value="1"/>
</dbReference>
<dbReference type="InterPro" id="IPR002877">
    <property type="entry name" value="RNA_MeTrfase_FtsJ_dom"/>
</dbReference>
<dbReference type="InterPro" id="IPR029063">
    <property type="entry name" value="SAM-dependent_MTases_sf"/>
</dbReference>
<dbReference type="InterPro" id="IPR015507">
    <property type="entry name" value="rRNA-MeTfrase_E"/>
</dbReference>
<evidence type="ECO:0000256" key="4">
    <source>
        <dbReference type="ARBA" id="ARBA00022679"/>
    </source>
</evidence>
<proteinExistence type="inferred from homology"/>
<evidence type="ECO:0000256" key="6">
    <source>
        <dbReference type="ARBA" id="ARBA00041184"/>
    </source>
</evidence>
<organism evidence="9 10">
    <name type="scientific">Orbilia ellipsospora</name>
    <dbReference type="NCBI Taxonomy" id="2528407"/>
    <lineage>
        <taxon>Eukaryota</taxon>
        <taxon>Fungi</taxon>
        <taxon>Dikarya</taxon>
        <taxon>Ascomycota</taxon>
        <taxon>Pezizomycotina</taxon>
        <taxon>Orbiliomycetes</taxon>
        <taxon>Orbiliales</taxon>
        <taxon>Orbiliaceae</taxon>
        <taxon>Orbilia</taxon>
    </lineage>
</organism>
<keyword evidence="4" id="KW-0808">Transferase</keyword>
<dbReference type="EMBL" id="JAVHJO010000002">
    <property type="protein sequence ID" value="KAK6542972.1"/>
    <property type="molecule type" value="Genomic_DNA"/>
</dbReference>
<dbReference type="GO" id="GO:0008650">
    <property type="term" value="F:rRNA (uridine-2'-O-)-methyltransferase activity"/>
    <property type="evidence" value="ECO:0007669"/>
    <property type="project" value="TreeGrafter"/>
</dbReference>
<dbReference type="SUPFAM" id="SSF53335">
    <property type="entry name" value="S-adenosyl-L-methionine-dependent methyltransferases"/>
    <property type="match status" value="1"/>
</dbReference>
<dbReference type="GO" id="GO:0005739">
    <property type="term" value="C:mitochondrion"/>
    <property type="evidence" value="ECO:0007669"/>
    <property type="project" value="TreeGrafter"/>
</dbReference>
<evidence type="ECO:0000313" key="9">
    <source>
        <dbReference type="EMBL" id="KAK6542972.1"/>
    </source>
</evidence>
<evidence type="ECO:0000256" key="5">
    <source>
        <dbReference type="ARBA" id="ARBA00022691"/>
    </source>
</evidence>
<dbReference type="AlphaFoldDB" id="A0AAV9XLJ4"/>
<keyword evidence="5" id="KW-0949">S-adenosyl-L-methionine</keyword>
<sequence>MTIPRGYFRILSSLALDLTPITQNTLRRTPNRIPLSSSCVFQQRQYAQRCAPVRSFSTTSVRLGSKKSSKLWLRRQMGDMESREAKVHMYKSRAAFKLIQIDQEHKIFRPGMTVVDLGYAPGSWSQVAVAQTTPNGRVIGIDLIPAPPPKGASAIQGNFLNPTIQASLRRYLADPNRGRPKPKQSFTASDVYDPPPPLLIDHNNPTLEKERIDTNPILELDNTTASGYIAQERRDSLKETAEEEKEDKEEKEANTVDVVLSDMLMNTSGIATRDHTVSMNLCNAALLFCIDVLKPGGSFVCKFYQGAEDKAFMKNVERVFNHAKKFKPDSSRPDSKECFIVAKDKKKGMTREDFKGAAFTNLENVDGFGWNIVDD</sequence>
<reference evidence="9 10" key="1">
    <citation type="submission" date="2019-10" db="EMBL/GenBank/DDBJ databases">
        <authorList>
            <person name="Palmer J.M."/>
        </authorList>
    </citation>
    <scope>NUCLEOTIDE SEQUENCE [LARGE SCALE GENOMIC DNA]</scope>
    <source>
        <strain evidence="9 10">TWF694</strain>
    </source>
</reference>
<feature type="region of interest" description="Disordered" evidence="7">
    <location>
        <begin position="233"/>
        <end position="252"/>
    </location>
</feature>
<feature type="domain" description="Ribosomal RNA methyltransferase FtsJ" evidence="8">
    <location>
        <begin position="90"/>
        <end position="344"/>
    </location>
</feature>
<evidence type="ECO:0000256" key="7">
    <source>
        <dbReference type="SAM" id="MobiDB-lite"/>
    </source>
</evidence>
<evidence type="ECO:0000313" key="10">
    <source>
        <dbReference type="Proteomes" id="UP001365542"/>
    </source>
</evidence>
<dbReference type="PANTHER" id="PTHR10920:SF18">
    <property type="entry name" value="RRNA METHYLTRANSFERASE 2, MITOCHONDRIAL"/>
    <property type="match status" value="1"/>
</dbReference>
<dbReference type="HAMAP" id="MF_01547">
    <property type="entry name" value="RNA_methyltr_E"/>
    <property type="match status" value="1"/>
</dbReference>
<dbReference type="PANTHER" id="PTHR10920">
    <property type="entry name" value="RIBOSOMAL RNA METHYLTRANSFERASE"/>
    <property type="match status" value="1"/>
</dbReference>
<gene>
    <name evidence="9" type="primary">MRM2</name>
    <name evidence="9" type="ORF">TWF694_006904</name>
</gene>
<name>A0AAV9XLJ4_9PEZI</name>
<accession>A0AAV9XLJ4</accession>
<evidence type="ECO:0000256" key="1">
    <source>
        <dbReference type="ARBA" id="ARBA00009258"/>
    </source>
</evidence>
<dbReference type="Pfam" id="PF01728">
    <property type="entry name" value="FtsJ"/>
    <property type="match status" value="1"/>
</dbReference>
<evidence type="ECO:0000256" key="2">
    <source>
        <dbReference type="ARBA" id="ARBA00022552"/>
    </source>
</evidence>
<comment type="similarity">
    <text evidence="1">Belongs to the class I-like SAM-binding methyltransferase superfamily. RNA methyltransferase RlmE family.</text>
</comment>
<keyword evidence="2" id="KW-0698">rRNA processing</keyword>